<dbReference type="PANTHER" id="PTHR30469">
    <property type="entry name" value="MULTIDRUG RESISTANCE PROTEIN MDTA"/>
    <property type="match status" value="1"/>
</dbReference>
<reference evidence="3" key="1">
    <citation type="journal article" date="2015" name="Genome Announc.">
        <title>Draft Genome Sequence of an Anaerobic Ammonium-Oxidizing Bacterium, "Candidatus Brocadia sinica".</title>
        <authorList>
            <person name="Oshiki M."/>
            <person name="Shinyako-Hata K."/>
            <person name="Satoh H."/>
            <person name="Okabe S."/>
        </authorList>
    </citation>
    <scope>NUCLEOTIDE SEQUENCE [LARGE SCALE GENOMIC DNA]</scope>
    <source>
        <strain evidence="3">JPN1</strain>
    </source>
</reference>
<dbReference type="Gene3D" id="1.10.287.470">
    <property type="entry name" value="Helix hairpin bin"/>
    <property type="match status" value="1"/>
</dbReference>
<name>A0ABQ0JVE9_9BACT</name>
<evidence type="ECO:0000256" key="1">
    <source>
        <dbReference type="SAM" id="Coils"/>
    </source>
</evidence>
<proteinExistence type="predicted"/>
<comment type="caution">
    <text evidence="2">The sequence shown here is derived from an EMBL/GenBank/DDBJ whole genome shotgun (WGS) entry which is preliminary data.</text>
</comment>
<keyword evidence="3" id="KW-1185">Reference proteome</keyword>
<dbReference type="EMBL" id="BAFN01000001">
    <property type="protein sequence ID" value="GAN32735.1"/>
    <property type="molecule type" value="Genomic_DNA"/>
</dbReference>
<protein>
    <submittedName>
        <fullName evidence="2">Secretion protein HlyD family protein</fullName>
    </submittedName>
</protein>
<accession>A0ABQ0JVE9</accession>
<dbReference type="PANTHER" id="PTHR30469:SF15">
    <property type="entry name" value="HLYD FAMILY OF SECRETION PROTEINS"/>
    <property type="match status" value="1"/>
</dbReference>
<evidence type="ECO:0000313" key="2">
    <source>
        <dbReference type="EMBL" id="GAN32735.1"/>
    </source>
</evidence>
<evidence type="ECO:0000313" key="3">
    <source>
        <dbReference type="Proteomes" id="UP000032309"/>
    </source>
</evidence>
<dbReference type="Proteomes" id="UP000032309">
    <property type="component" value="Unassembled WGS sequence"/>
</dbReference>
<gene>
    <name evidence="2" type="ORF">BROSI_A1250</name>
</gene>
<feature type="coiled-coil region" evidence="1">
    <location>
        <begin position="54"/>
        <end position="126"/>
    </location>
</feature>
<sequence>MEANTENIAIGTLIPGVVSEIYVSVGGRVNARDPLFKIDDRDLKAQLAIRQTALRVAKAKVSVEKAQLDDLKDQLAKAEILSYKKVISVDELDRRRYAVQTAEAKLAQARAEVASAKAQVNETETNLDRVIVRAPCNGKILQSKIHPGEFAPAGITQTPLMLFGSTEPLNVRVDVDENDAWRVYPDAPAVAFLRGNREIKTPLKFVRFEPYVVPKKSLTGDSTERVDTRVLQVIYRVEHNDLPIFAGQQMDVFIEAADQITP</sequence>
<dbReference type="Gene3D" id="2.40.30.170">
    <property type="match status" value="1"/>
</dbReference>
<organism evidence="2 3">
    <name type="scientific">Candidatus Brocadia sinica JPN1</name>
    <dbReference type="NCBI Taxonomy" id="1197129"/>
    <lineage>
        <taxon>Bacteria</taxon>
        <taxon>Pseudomonadati</taxon>
        <taxon>Planctomycetota</taxon>
        <taxon>Candidatus Brocadiia</taxon>
        <taxon>Candidatus Brocadiales</taxon>
        <taxon>Candidatus Brocadiaceae</taxon>
        <taxon>Candidatus Brocadia</taxon>
    </lineage>
</organism>
<dbReference type="SUPFAM" id="SSF111369">
    <property type="entry name" value="HlyD-like secretion proteins"/>
    <property type="match status" value="1"/>
</dbReference>
<keyword evidence="1" id="KW-0175">Coiled coil</keyword>
<dbReference type="Gene3D" id="2.40.50.100">
    <property type="match status" value="1"/>
</dbReference>